<dbReference type="EMBL" id="FWZX01000066">
    <property type="protein sequence ID" value="SMF85579.1"/>
    <property type="molecule type" value="Genomic_DNA"/>
</dbReference>
<gene>
    <name evidence="1" type="ORF">SAMN05428998_1661</name>
</gene>
<proteinExistence type="predicted"/>
<protein>
    <recommendedName>
        <fullName evidence="3">Porin</fullName>
    </recommendedName>
</protein>
<evidence type="ECO:0000313" key="1">
    <source>
        <dbReference type="EMBL" id="SMF85579.1"/>
    </source>
</evidence>
<keyword evidence="2" id="KW-1185">Reference proteome</keyword>
<name>A0A1Y6CRD8_9PROT</name>
<sequence length="52" mass="5422">GRSEYQAYEGAASYALGPGITAIGSVTYQNLDADSGQSSRSWAAVTGFKLTF</sequence>
<organism evidence="1 2">
    <name type="scientific">Tistlia consotensis USBA 355</name>
    <dbReference type="NCBI Taxonomy" id="560819"/>
    <lineage>
        <taxon>Bacteria</taxon>
        <taxon>Pseudomonadati</taxon>
        <taxon>Pseudomonadota</taxon>
        <taxon>Alphaproteobacteria</taxon>
        <taxon>Rhodospirillales</taxon>
        <taxon>Rhodovibrionaceae</taxon>
        <taxon>Tistlia</taxon>
    </lineage>
</organism>
<feature type="non-terminal residue" evidence="1">
    <location>
        <position position="1"/>
    </location>
</feature>
<dbReference type="Proteomes" id="UP000192917">
    <property type="component" value="Unassembled WGS sequence"/>
</dbReference>
<reference evidence="1 2" key="1">
    <citation type="submission" date="2017-04" db="EMBL/GenBank/DDBJ databases">
        <authorList>
            <person name="Afonso C.L."/>
            <person name="Miller P.J."/>
            <person name="Scott M.A."/>
            <person name="Spackman E."/>
            <person name="Goraichik I."/>
            <person name="Dimitrov K.M."/>
            <person name="Suarez D.L."/>
            <person name="Swayne D.E."/>
        </authorList>
    </citation>
    <scope>NUCLEOTIDE SEQUENCE [LARGE SCALE GENOMIC DNA]</scope>
    <source>
        <strain evidence="1 2">USBA 355</strain>
    </source>
</reference>
<evidence type="ECO:0008006" key="3">
    <source>
        <dbReference type="Google" id="ProtNLM"/>
    </source>
</evidence>
<accession>A0A1Y6CRD8</accession>
<dbReference type="AlphaFoldDB" id="A0A1Y6CRD8"/>
<evidence type="ECO:0000313" key="2">
    <source>
        <dbReference type="Proteomes" id="UP000192917"/>
    </source>
</evidence>